<reference evidence="2 3" key="1">
    <citation type="submission" date="2021-03" db="EMBL/GenBank/DDBJ databases">
        <title>Genomic Encyclopedia of Type Strains, Phase IV (KMG-IV): sequencing the most valuable type-strain genomes for metagenomic binning, comparative biology and taxonomic classification.</title>
        <authorList>
            <person name="Goeker M."/>
        </authorList>
    </citation>
    <scope>NUCLEOTIDE SEQUENCE [LARGE SCALE GENOMIC DNA]</scope>
    <source>
        <strain evidence="2 3">DSM 14349</strain>
    </source>
</reference>
<sequence length="130" mass="14347">MKKFQKSVLATLTSMALLLMPTQAIFAKEVINNTSVVNEIQEINKDFSLLGAHSEKINNQTEDIYCNGNVTIKVNADDENASFDISYIKGKEHTKIGTVKGSKSKSVKLYGYHKFVVVSSTSSGTFSVEY</sequence>
<keyword evidence="3" id="KW-1185">Reference proteome</keyword>
<dbReference type="Proteomes" id="UP001519272">
    <property type="component" value="Unassembled WGS sequence"/>
</dbReference>
<feature type="signal peptide" evidence="1">
    <location>
        <begin position="1"/>
        <end position="27"/>
    </location>
</feature>
<feature type="chain" id="PRO_5046581734" evidence="1">
    <location>
        <begin position="28"/>
        <end position="130"/>
    </location>
</feature>
<proteinExistence type="predicted"/>
<dbReference type="EMBL" id="JAGGKG010000001">
    <property type="protein sequence ID" value="MBP1903531.1"/>
    <property type="molecule type" value="Genomic_DNA"/>
</dbReference>
<evidence type="ECO:0000313" key="2">
    <source>
        <dbReference type="EMBL" id="MBP1903531.1"/>
    </source>
</evidence>
<name>A0ABS4FLT6_9BACL</name>
<dbReference type="RefSeq" id="WP_210087231.1">
    <property type="nucleotide sequence ID" value="NZ_JAGGKG010000001.1"/>
</dbReference>
<evidence type="ECO:0000313" key="3">
    <source>
        <dbReference type="Proteomes" id="UP001519272"/>
    </source>
</evidence>
<accession>A0ABS4FLT6</accession>
<gene>
    <name evidence="2" type="ORF">J2Z32_000143</name>
</gene>
<comment type="caution">
    <text evidence="2">The sequence shown here is derived from an EMBL/GenBank/DDBJ whole genome shotgun (WGS) entry which is preliminary data.</text>
</comment>
<protein>
    <submittedName>
        <fullName evidence="2">Phosphosulfolactate phosphohydrolase-like enzyme</fullName>
    </submittedName>
</protein>
<keyword evidence="1" id="KW-0732">Signal</keyword>
<evidence type="ECO:0000256" key="1">
    <source>
        <dbReference type="SAM" id="SignalP"/>
    </source>
</evidence>
<organism evidence="2 3">
    <name type="scientific">Paenibacillus turicensis</name>
    <dbReference type="NCBI Taxonomy" id="160487"/>
    <lineage>
        <taxon>Bacteria</taxon>
        <taxon>Bacillati</taxon>
        <taxon>Bacillota</taxon>
        <taxon>Bacilli</taxon>
        <taxon>Bacillales</taxon>
        <taxon>Paenibacillaceae</taxon>
        <taxon>Paenibacillus</taxon>
    </lineage>
</organism>